<dbReference type="Gene3D" id="3.30.300.30">
    <property type="match status" value="1"/>
</dbReference>
<evidence type="ECO:0000313" key="5">
    <source>
        <dbReference type="EMBL" id="MFC4959690.1"/>
    </source>
</evidence>
<name>A0ABV9UT89_9ACTN</name>
<feature type="region of interest" description="Disordered" evidence="3">
    <location>
        <begin position="612"/>
        <end position="645"/>
    </location>
</feature>
<dbReference type="NCBIfam" id="TIGR01733">
    <property type="entry name" value="AA-adenyl-dom"/>
    <property type="match status" value="1"/>
</dbReference>
<keyword evidence="6" id="KW-1185">Reference proteome</keyword>
<evidence type="ECO:0000313" key="6">
    <source>
        <dbReference type="Proteomes" id="UP001595834"/>
    </source>
</evidence>
<dbReference type="InterPro" id="IPR010071">
    <property type="entry name" value="AA_adenyl_dom"/>
</dbReference>
<dbReference type="SUPFAM" id="SSF47336">
    <property type="entry name" value="ACP-like"/>
    <property type="match status" value="1"/>
</dbReference>
<dbReference type="InterPro" id="IPR025110">
    <property type="entry name" value="AMP-bd_C"/>
</dbReference>
<dbReference type="InterPro" id="IPR045851">
    <property type="entry name" value="AMP-bd_C_sf"/>
</dbReference>
<comment type="caution">
    <text evidence="5">The sequence shown here is derived from an EMBL/GenBank/DDBJ whole genome shotgun (WGS) entry which is preliminary data.</text>
</comment>
<evidence type="ECO:0000256" key="3">
    <source>
        <dbReference type="SAM" id="MobiDB-lite"/>
    </source>
</evidence>
<reference evidence="6" key="1">
    <citation type="journal article" date="2019" name="Int. J. Syst. Evol. Microbiol.">
        <title>The Global Catalogue of Microorganisms (GCM) 10K type strain sequencing project: providing services to taxonomists for standard genome sequencing and annotation.</title>
        <authorList>
            <consortium name="The Broad Institute Genomics Platform"/>
            <consortium name="The Broad Institute Genome Sequencing Center for Infectious Disease"/>
            <person name="Wu L."/>
            <person name="Ma J."/>
        </authorList>
    </citation>
    <scope>NUCLEOTIDE SEQUENCE [LARGE SCALE GENOMIC DNA]</scope>
    <source>
        <strain evidence="6">CCM 7224</strain>
    </source>
</reference>
<dbReference type="InterPro" id="IPR020845">
    <property type="entry name" value="AMP-binding_CS"/>
</dbReference>
<dbReference type="PROSITE" id="PS00455">
    <property type="entry name" value="AMP_BINDING"/>
    <property type="match status" value="1"/>
</dbReference>
<feature type="domain" description="Carrier" evidence="4">
    <location>
        <begin position="535"/>
        <end position="612"/>
    </location>
</feature>
<sequence>MKQLSTAGECAVSSATPKAVKTLATVIEQVRRIAVDNPEAPAASDSRESLSYAELWRRVEALVRLLRAGRARAGTPVGVCMTPTVTRLAALLGTMGIGAPYIPLDPHFPDDRIRAVMAGAGAELVVVDGATAGRFAGLPYGTVDASEHPSYAAAPAGEPALAGPESSALAYVIYTSGSTGTPKGVGVEHGSVSHLLQALDAVLPQMADRAAQRWLAASNFCFDMSIADLYWPLTRGIPLVIADIDALSGRSAQGAEFLLGTLTGGGVTHFQSTPSLVQLMLQDPAPAAALRGLHMVLMGGEIVTPELVAQLRPVPHVLNGYGPTEATVYTTIHACSDRDTEHVPIGRPLPGVQLRVVGEGDREQPPGSPGELLIGGPGLARGYLNDAELTARKFPVLGEGEQRGRWYRTGDLVTMAADATVRYRGRIDSQVKVRGYRVELGEIEAAIRAVPGVEEAAVFPVRDGTGRVTGLTAAAKSAAHGVTGATVRAGIGGRLPSYAVPGTVRILRELPLGVTGKLDRKALERQLTEPPARTAASGSHEHVIAETWGAVLGAEVALDADGNFFDLGGNSVQLGSVLTRLRESFPEAKLQLVEMYRYPTVIALAERIRSGPPSARKAHGLPRPAGNRRTPLSAADRRRLARRTT</sequence>
<keyword evidence="2" id="KW-0597">Phosphoprotein</keyword>
<dbReference type="SMART" id="SM00823">
    <property type="entry name" value="PKS_PP"/>
    <property type="match status" value="1"/>
</dbReference>
<proteinExistence type="predicted"/>
<dbReference type="Pfam" id="PF00501">
    <property type="entry name" value="AMP-binding"/>
    <property type="match status" value="1"/>
</dbReference>
<keyword evidence="1" id="KW-0596">Phosphopantetheine</keyword>
<dbReference type="Gene3D" id="1.10.1200.10">
    <property type="entry name" value="ACP-like"/>
    <property type="match status" value="1"/>
</dbReference>
<protein>
    <submittedName>
        <fullName evidence="5">Non-ribosomal peptide synthetase</fullName>
    </submittedName>
</protein>
<dbReference type="InterPro" id="IPR020806">
    <property type="entry name" value="PKS_PP-bd"/>
</dbReference>
<evidence type="ECO:0000259" key="4">
    <source>
        <dbReference type="PROSITE" id="PS50075"/>
    </source>
</evidence>
<dbReference type="InterPro" id="IPR036736">
    <property type="entry name" value="ACP-like_sf"/>
</dbReference>
<evidence type="ECO:0000256" key="2">
    <source>
        <dbReference type="ARBA" id="ARBA00022553"/>
    </source>
</evidence>
<accession>A0ABV9UT89</accession>
<dbReference type="Pfam" id="PF00550">
    <property type="entry name" value="PP-binding"/>
    <property type="match status" value="1"/>
</dbReference>
<dbReference type="CDD" id="cd05930">
    <property type="entry name" value="A_NRPS"/>
    <property type="match status" value="1"/>
</dbReference>
<dbReference type="Pfam" id="PF13193">
    <property type="entry name" value="AMP-binding_C"/>
    <property type="match status" value="1"/>
</dbReference>
<dbReference type="Proteomes" id="UP001595834">
    <property type="component" value="Unassembled WGS sequence"/>
</dbReference>
<organism evidence="5 6">
    <name type="scientific">Streptomyces mauvecolor</name>
    <dbReference type="NCBI Taxonomy" id="58345"/>
    <lineage>
        <taxon>Bacteria</taxon>
        <taxon>Bacillati</taxon>
        <taxon>Actinomycetota</taxon>
        <taxon>Actinomycetes</taxon>
        <taxon>Kitasatosporales</taxon>
        <taxon>Streptomycetaceae</taxon>
        <taxon>Streptomyces</taxon>
    </lineage>
</organism>
<dbReference type="InterPro" id="IPR009081">
    <property type="entry name" value="PP-bd_ACP"/>
</dbReference>
<dbReference type="Gene3D" id="3.40.50.12780">
    <property type="entry name" value="N-terminal domain of ligase-like"/>
    <property type="match status" value="1"/>
</dbReference>
<dbReference type="PANTHER" id="PTHR45527">
    <property type="entry name" value="NONRIBOSOMAL PEPTIDE SYNTHETASE"/>
    <property type="match status" value="1"/>
</dbReference>
<dbReference type="PANTHER" id="PTHR45527:SF1">
    <property type="entry name" value="FATTY ACID SYNTHASE"/>
    <property type="match status" value="1"/>
</dbReference>
<evidence type="ECO:0000256" key="1">
    <source>
        <dbReference type="ARBA" id="ARBA00022450"/>
    </source>
</evidence>
<dbReference type="SUPFAM" id="SSF56801">
    <property type="entry name" value="Acetyl-CoA synthetase-like"/>
    <property type="match status" value="1"/>
</dbReference>
<dbReference type="RefSeq" id="WP_344380891.1">
    <property type="nucleotide sequence ID" value="NZ_BAAASQ010000057.1"/>
</dbReference>
<dbReference type="InterPro" id="IPR000873">
    <property type="entry name" value="AMP-dep_synth/lig_dom"/>
</dbReference>
<gene>
    <name evidence="5" type="ORF">ACFPFX_25700</name>
</gene>
<dbReference type="InterPro" id="IPR042099">
    <property type="entry name" value="ANL_N_sf"/>
</dbReference>
<dbReference type="PROSITE" id="PS50075">
    <property type="entry name" value="CARRIER"/>
    <property type="match status" value="1"/>
</dbReference>
<dbReference type="EMBL" id="JBHSIZ010000033">
    <property type="protein sequence ID" value="MFC4959690.1"/>
    <property type="molecule type" value="Genomic_DNA"/>
</dbReference>